<organism evidence="1 2">
    <name type="scientific">Microbispora cellulosiformans</name>
    <dbReference type="NCBI Taxonomy" id="2614688"/>
    <lineage>
        <taxon>Bacteria</taxon>
        <taxon>Bacillati</taxon>
        <taxon>Actinomycetota</taxon>
        <taxon>Actinomycetes</taxon>
        <taxon>Streptosporangiales</taxon>
        <taxon>Streptosporangiaceae</taxon>
        <taxon>Microbispora</taxon>
    </lineage>
</organism>
<sequence length="106" mass="12136">MGDCAAKGSGVDIPLPPPYHGIHVGPAWDDHERITWLKPTPRSDRVRVRRHTCECKPTIYELCQAGGLLFVRRTEREPEVKVRETERLITVRIVPLWTKLLTGEAR</sequence>
<gene>
    <name evidence="1" type="ORF">F5972_26205</name>
</gene>
<name>A0A5J5JZ71_9ACTN</name>
<dbReference type="EMBL" id="VYTZ01000010">
    <property type="protein sequence ID" value="KAA9375821.1"/>
    <property type="molecule type" value="Genomic_DNA"/>
</dbReference>
<evidence type="ECO:0000313" key="1">
    <source>
        <dbReference type="EMBL" id="KAA9375821.1"/>
    </source>
</evidence>
<evidence type="ECO:0000313" key="2">
    <source>
        <dbReference type="Proteomes" id="UP000327011"/>
    </source>
</evidence>
<dbReference type="AlphaFoldDB" id="A0A5J5JZ71"/>
<comment type="caution">
    <text evidence="1">The sequence shown here is derived from an EMBL/GenBank/DDBJ whole genome shotgun (WGS) entry which is preliminary data.</text>
</comment>
<accession>A0A5J5JZ71</accession>
<keyword evidence="2" id="KW-1185">Reference proteome</keyword>
<protein>
    <submittedName>
        <fullName evidence="1">Uncharacterized protein</fullName>
    </submittedName>
</protein>
<dbReference type="Proteomes" id="UP000327011">
    <property type="component" value="Unassembled WGS sequence"/>
</dbReference>
<proteinExistence type="predicted"/>
<reference evidence="1 2" key="1">
    <citation type="submission" date="2019-09" db="EMBL/GenBank/DDBJ databases">
        <title>Screening of Novel Bioactive Compounds from Soil-Associated.</title>
        <authorList>
            <person name="Gong X."/>
        </authorList>
    </citation>
    <scope>NUCLEOTIDE SEQUENCE [LARGE SCALE GENOMIC DNA]</scope>
    <source>
        <strain evidence="1 2">Gxj-6</strain>
    </source>
</reference>